<organism evidence="1 2">
    <name type="scientific">Scytonema hofmannii PCC 7110</name>
    <dbReference type="NCBI Taxonomy" id="128403"/>
    <lineage>
        <taxon>Bacteria</taxon>
        <taxon>Bacillati</taxon>
        <taxon>Cyanobacteriota</taxon>
        <taxon>Cyanophyceae</taxon>
        <taxon>Nostocales</taxon>
        <taxon>Scytonemataceae</taxon>
        <taxon>Scytonema</taxon>
    </lineage>
</organism>
<dbReference type="STRING" id="128403.WA1_18670"/>
<keyword evidence="2" id="KW-1185">Reference proteome</keyword>
<sequence length="229" mass="25877">MTKLLLCDVDGTLTETVSGATFKQNPRDVKVMEGVEAVEAVEAALNWYRDRDWHIVGISNQGGCAAIDQKTGKPFKTIEDAIAEMAYTLELLPQLQAIYFCPDFKGYFCYKVSKDGITKYDHSQKAVLLPYANYDSSVDGYEWKLDEQLNFRKPGAGMINLALKEFDCDGLNMEAAWMVGDREEDKEAASNALIHFCPADLWRSRFTKGIKEFTGLNRDLIWFLEGVEI</sequence>
<accession>A0A139XBE1</accession>
<dbReference type="Pfam" id="PF08645">
    <property type="entry name" value="PNK3P"/>
    <property type="match status" value="1"/>
</dbReference>
<dbReference type="Proteomes" id="UP000076925">
    <property type="component" value="Unassembled WGS sequence"/>
</dbReference>
<reference evidence="1 2" key="1">
    <citation type="journal article" date="2013" name="Genome Biol. Evol.">
        <title>Genomes of Stigonematalean cyanobacteria (subsection V) and the evolution of oxygenic photosynthesis from prokaryotes to plastids.</title>
        <authorList>
            <person name="Dagan T."/>
            <person name="Roettger M."/>
            <person name="Stucken K."/>
            <person name="Landan G."/>
            <person name="Koch R."/>
            <person name="Major P."/>
            <person name="Gould S.B."/>
            <person name="Goremykin V.V."/>
            <person name="Rippka R."/>
            <person name="Tandeau de Marsac N."/>
            <person name="Gugger M."/>
            <person name="Lockhart P.J."/>
            <person name="Allen J.F."/>
            <person name="Brune I."/>
            <person name="Maus I."/>
            <person name="Puhler A."/>
            <person name="Martin W.F."/>
        </authorList>
    </citation>
    <scope>NUCLEOTIDE SEQUENCE [LARGE SCALE GENOMIC DNA]</scope>
    <source>
        <strain evidence="1 2">PCC 7110</strain>
    </source>
</reference>
<dbReference type="InterPro" id="IPR013954">
    <property type="entry name" value="PNK3P"/>
</dbReference>
<dbReference type="SUPFAM" id="SSF56784">
    <property type="entry name" value="HAD-like"/>
    <property type="match status" value="1"/>
</dbReference>
<name>A0A139XBE1_9CYAN</name>
<proteinExistence type="predicted"/>
<dbReference type="AlphaFoldDB" id="A0A139XBE1"/>
<dbReference type="PANTHER" id="PTHR42891">
    <property type="entry name" value="D-GLYCERO-BETA-D-MANNO-HEPTOSE-1,7-BISPHOSPHATE 7-PHOSPHATASE"/>
    <property type="match status" value="1"/>
</dbReference>
<evidence type="ECO:0000313" key="2">
    <source>
        <dbReference type="Proteomes" id="UP000076925"/>
    </source>
</evidence>
<protein>
    <recommendedName>
        <fullName evidence="3">D,D-heptose 1,7-bisphosphate phosphatase</fullName>
    </recommendedName>
</protein>
<evidence type="ECO:0000313" key="1">
    <source>
        <dbReference type="EMBL" id="KYC42028.1"/>
    </source>
</evidence>
<dbReference type="OrthoDB" id="484297at2"/>
<evidence type="ECO:0008006" key="3">
    <source>
        <dbReference type="Google" id="ProtNLM"/>
    </source>
</evidence>
<dbReference type="PANTHER" id="PTHR42891:SF1">
    <property type="entry name" value="D-GLYCERO-BETA-D-MANNO-HEPTOSE-1,7-BISPHOSPHATE 7-PHOSPHATASE"/>
    <property type="match status" value="1"/>
</dbReference>
<gene>
    <name evidence="1" type="ORF">WA1_18670</name>
</gene>
<dbReference type="InterPro" id="IPR004446">
    <property type="entry name" value="Heptose_bisP_phosphatase"/>
</dbReference>
<dbReference type="RefSeq" id="WP_017742062.1">
    <property type="nucleotide sequence ID" value="NZ_KQ976354.1"/>
</dbReference>
<dbReference type="InterPro" id="IPR023214">
    <property type="entry name" value="HAD_sf"/>
</dbReference>
<dbReference type="Gene3D" id="3.40.50.1000">
    <property type="entry name" value="HAD superfamily/HAD-like"/>
    <property type="match status" value="1"/>
</dbReference>
<comment type="caution">
    <text evidence="1">The sequence shown here is derived from an EMBL/GenBank/DDBJ whole genome shotgun (WGS) entry which is preliminary data.</text>
</comment>
<dbReference type="InterPro" id="IPR036412">
    <property type="entry name" value="HAD-like_sf"/>
</dbReference>
<dbReference type="GO" id="GO:0016791">
    <property type="term" value="F:phosphatase activity"/>
    <property type="evidence" value="ECO:0007669"/>
    <property type="project" value="InterPro"/>
</dbReference>
<dbReference type="EMBL" id="ANNX02000020">
    <property type="protein sequence ID" value="KYC42028.1"/>
    <property type="molecule type" value="Genomic_DNA"/>
</dbReference>
<dbReference type="GO" id="GO:0005975">
    <property type="term" value="P:carbohydrate metabolic process"/>
    <property type="evidence" value="ECO:0007669"/>
    <property type="project" value="InterPro"/>
</dbReference>